<organism evidence="2 3">
    <name type="scientific">Vigna angularis var. angularis</name>
    <dbReference type="NCBI Taxonomy" id="157739"/>
    <lineage>
        <taxon>Eukaryota</taxon>
        <taxon>Viridiplantae</taxon>
        <taxon>Streptophyta</taxon>
        <taxon>Embryophyta</taxon>
        <taxon>Tracheophyta</taxon>
        <taxon>Spermatophyta</taxon>
        <taxon>Magnoliopsida</taxon>
        <taxon>eudicotyledons</taxon>
        <taxon>Gunneridae</taxon>
        <taxon>Pentapetalae</taxon>
        <taxon>rosids</taxon>
        <taxon>fabids</taxon>
        <taxon>Fabales</taxon>
        <taxon>Fabaceae</taxon>
        <taxon>Papilionoideae</taxon>
        <taxon>50 kb inversion clade</taxon>
        <taxon>NPAAA clade</taxon>
        <taxon>indigoferoid/millettioid clade</taxon>
        <taxon>Phaseoleae</taxon>
        <taxon>Vigna</taxon>
    </lineage>
</organism>
<sequence length="73" mass="8459">MESTAVEKTEEVLRSEIDELLRQQREITERLRDPRGLRRGALTGPALRTNGGVRQTRMRHESCEEELKTVILI</sequence>
<reference evidence="2 3" key="1">
    <citation type="journal article" date="2015" name="Sci. Rep.">
        <title>The power of single molecule real-time sequencing technology in the de novo assembly of a eukaryotic genome.</title>
        <authorList>
            <person name="Sakai H."/>
            <person name="Naito K."/>
            <person name="Ogiso-Tanaka E."/>
            <person name="Takahashi Y."/>
            <person name="Iseki K."/>
            <person name="Muto C."/>
            <person name="Satou K."/>
            <person name="Teruya K."/>
            <person name="Shiroma A."/>
            <person name="Shimoji M."/>
            <person name="Hirano T."/>
            <person name="Itoh T."/>
            <person name="Kaga A."/>
            <person name="Tomooka N."/>
        </authorList>
    </citation>
    <scope>NUCLEOTIDE SEQUENCE [LARGE SCALE GENOMIC DNA]</scope>
    <source>
        <strain evidence="3">cv. Shumari</strain>
    </source>
</reference>
<accession>A0A0S3RIV0</accession>
<name>A0A0S3RIV0_PHAAN</name>
<dbReference type="AlphaFoldDB" id="A0A0S3RIV0"/>
<dbReference type="EMBL" id="AP015035">
    <property type="protein sequence ID" value="BAT80417.1"/>
    <property type="molecule type" value="Genomic_DNA"/>
</dbReference>
<gene>
    <name evidence="2" type="primary">Vigan.02G343000</name>
    <name evidence="2" type="ORF">VIGAN_02343000</name>
</gene>
<evidence type="ECO:0000313" key="3">
    <source>
        <dbReference type="Proteomes" id="UP000291084"/>
    </source>
</evidence>
<evidence type="ECO:0000313" key="2">
    <source>
        <dbReference type="EMBL" id="BAT80417.1"/>
    </source>
</evidence>
<keyword evidence="3" id="KW-1185">Reference proteome</keyword>
<evidence type="ECO:0000256" key="1">
    <source>
        <dbReference type="SAM" id="MobiDB-lite"/>
    </source>
</evidence>
<feature type="region of interest" description="Disordered" evidence="1">
    <location>
        <begin position="32"/>
        <end position="60"/>
    </location>
</feature>
<protein>
    <submittedName>
        <fullName evidence="2">Uncharacterized protein</fullName>
    </submittedName>
</protein>
<proteinExistence type="predicted"/>
<dbReference type="Proteomes" id="UP000291084">
    <property type="component" value="Chromosome 2"/>
</dbReference>